<proteinExistence type="inferred from homology"/>
<evidence type="ECO:0000256" key="1">
    <source>
        <dbReference type="ARBA" id="ARBA00009477"/>
    </source>
</evidence>
<dbReference type="AlphaFoldDB" id="A0A369WD73"/>
<dbReference type="RefSeq" id="WP_114696752.1">
    <property type="nucleotide sequence ID" value="NZ_QQOH01000004.1"/>
</dbReference>
<dbReference type="Gene3D" id="2.40.50.100">
    <property type="match status" value="1"/>
</dbReference>
<dbReference type="PANTHER" id="PTHR30386">
    <property type="entry name" value="MEMBRANE FUSION SUBUNIT OF EMRAB-TOLC MULTIDRUG EFFLUX PUMP"/>
    <property type="match status" value="1"/>
</dbReference>
<evidence type="ECO:0000259" key="4">
    <source>
        <dbReference type="Pfam" id="PF25917"/>
    </source>
</evidence>
<dbReference type="SUPFAM" id="SSF111369">
    <property type="entry name" value="HlyD-like secretion proteins"/>
    <property type="match status" value="2"/>
</dbReference>
<protein>
    <submittedName>
        <fullName evidence="5">HlyD family secretion protein</fullName>
    </submittedName>
</protein>
<name>A0A369WD73_9GAMM</name>
<dbReference type="Proteomes" id="UP000253769">
    <property type="component" value="Unassembled WGS sequence"/>
</dbReference>
<sequence>MDLLLILLYAGFCVLVFKIFRIPLTKWTVPTAILGGIVLIGAMLLLMNYNHPYGKYAKEAFVTVPIIPAVSGIVVSVDAEPNRLLKQGELLFSIDPKPFELEVARLEAELVEAEQQVGQTEASLRTAEARVAKAKAERDRAAKTFQRYSKGNKKGAGRVFSEQEVENRRQFYLAAEASLEAAQSEQTRAQLAFESNIDGVNTREAQLQAQLEAARYDLSRTQIRAPNDGYVTQVTLRPGMMASKLPLRPSMVFVPKQRRQISASFWQNSILRLEPGAEAEVILDAAPGKVFRGRLVSLLPAMNEGELQSGGTLISANRIATHGRAIGIIELEDDLDSYGLPLGVQGKAAVYTDHFHHVAVMRKVLLRMLGWINYAFPIK</sequence>
<evidence type="ECO:0000313" key="5">
    <source>
        <dbReference type="EMBL" id="RDE19129.1"/>
    </source>
</evidence>
<dbReference type="Gene3D" id="2.40.30.170">
    <property type="match status" value="1"/>
</dbReference>
<keyword evidence="3" id="KW-0812">Transmembrane</keyword>
<feature type="coiled-coil region" evidence="2">
    <location>
        <begin position="103"/>
        <end position="144"/>
    </location>
</feature>
<dbReference type="EMBL" id="QQOH01000004">
    <property type="protein sequence ID" value="RDE19129.1"/>
    <property type="molecule type" value="Genomic_DNA"/>
</dbReference>
<gene>
    <name evidence="5" type="ORF">DV711_16205</name>
</gene>
<comment type="caution">
    <text evidence="5">The sequence shown here is derived from an EMBL/GenBank/DDBJ whole genome shotgun (WGS) entry which is preliminary data.</text>
</comment>
<evidence type="ECO:0000256" key="2">
    <source>
        <dbReference type="SAM" id="Coils"/>
    </source>
</evidence>
<dbReference type="InterPro" id="IPR050739">
    <property type="entry name" value="MFP"/>
</dbReference>
<keyword evidence="3" id="KW-0472">Membrane</keyword>
<dbReference type="Pfam" id="PF25917">
    <property type="entry name" value="BSH_RND"/>
    <property type="match status" value="1"/>
</dbReference>
<feature type="domain" description="Multidrug resistance protein MdtA-like barrel-sandwich hybrid" evidence="4">
    <location>
        <begin position="63"/>
        <end position="242"/>
    </location>
</feature>
<dbReference type="InterPro" id="IPR058625">
    <property type="entry name" value="MdtA-like_BSH"/>
</dbReference>
<reference evidence="5 6" key="1">
    <citation type="submission" date="2018-07" db="EMBL/GenBank/DDBJ databases">
        <title>Motiliproteus coralliicola sp. nov., a bacterium isolated from Coral.</title>
        <authorList>
            <person name="Wang G."/>
        </authorList>
    </citation>
    <scope>NUCLEOTIDE SEQUENCE [LARGE SCALE GENOMIC DNA]</scope>
    <source>
        <strain evidence="5 6">C34</strain>
    </source>
</reference>
<keyword evidence="3" id="KW-1133">Transmembrane helix</keyword>
<keyword evidence="6" id="KW-1185">Reference proteome</keyword>
<accession>A0A369WD73</accession>
<keyword evidence="2" id="KW-0175">Coiled coil</keyword>
<organism evidence="5 6">
    <name type="scientific">Motiliproteus coralliicola</name>
    <dbReference type="NCBI Taxonomy" id="2283196"/>
    <lineage>
        <taxon>Bacteria</taxon>
        <taxon>Pseudomonadati</taxon>
        <taxon>Pseudomonadota</taxon>
        <taxon>Gammaproteobacteria</taxon>
        <taxon>Oceanospirillales</taxon>
        <taxon>Oceanospirillaceae</taxon>
        <taxon>Motiliproteus</taxon>
    </lineage>
</organism>
<feature type="transmembrane region" description="Helical" evidence="3">
    <location>
        <begin position="31"/>
        <end position="49"/>
    </location>
</feature>
<evidence type="ECO:0000256" key="3">
    <source>
        <dbReference type="SAM" id="Phobius"/>
    </source>
</evidence>
<evidence type="ECO:0000313" key="6">
    <source>
        <dbReference type="Proteomes" id="UP000253769"/>
    </source>
</evidence>
<dbReference type="Gene3D" id="1.10.287.470">
    <property type="entry name" value="Helix hairpin bin"/>
    <property type="match status" value="1"/>
</dbReference>
<dbReference type="OrthoDB" id="8958519at2"/>
<dbReference type="PANTHER" id="PTHR30386:SF18">
    <property type="entry name" value="INNER MEMBRANE PROTEIN YIAV-RELATED"/>
    <property type="match status" value="1"/>
</dbReference>
<comment type="similarity">
    <text evidence="1">Belongs to the membrane fusion protein (MFP) (TC 8.A.1) family.</text>
</comment>